<evidence type="ECO:0000256" key="1">
    <source>
        <dbReference type="ARBA" id="ARBA00000900"/>
    </source>
</evidence>
<dbReference type="RefSeq" id="XP_017991075.1">
    <property type="nucleotide sequence ID" value="XM_018134682.1"/>
</dbReference>
<name>A0A0M9VNK3_9BASI</name>
<dbReference type="GO" id="GO:0016874">
    <property type="term" value="F:ligase activity"/>
    <property type="evidence" value="ECO:0007669"/>
    <property type="project" value="UniProtKB-KW"/>
</dbReference>
<evidence type="ECO:0000256" key="3">
    <source>
        <dbReference type="ARBA" id="ARBA00022679"/>
    </source>
</evidence>
<feature type="compositionally biased region" description="Acidic residues" evidence="7">
    <location>
        <begin position="93"/>
        <end position="102"/>
    </location>
</feature>
<dbReference type="GO" id="GO:0006513">
    <property type="term" value="P:protein monoubiquitination"/>
    <property type="evidence" value="ECO:0007669"/>
    <property type="project" value="TreeGrafter"/>
</dbReference>
<evidence type="ECO:0000313" key="9">
    <source>
        <dbReference type="EMBL" id="KOS13443.1"/>
    </source>
</evidence>
<dbReference type="InterPro" id="IPR001841">
    <property type="entry name" value="Znf_RING"/>
</dbReference>
<comment type="caution">
    <text evidence="9">The sequence shown here is derived from an EMBL/GenBank/DDBJ whole genome shotgun (WGS) entry which is preliminary data.</text>
</comment>
<evidence type="ECO:0000256" key="2">
    <source>
        <dbReference type="ARBA" id="ARBA00012483"/>
    </source>
</evidence>
<evidence type="ECO:0000256" key="7">
    <source>
        <dbReference type="SAM" id="MobiDB-lite"/>
    </source>
</evidence>
<organism evidence="9 10">
    <name type="scientific">Malassezia pachydermatis</name>
    <dbReference type="NCBI Taxonomy" id="77020"/>
    <lineage>
        <taxon>Eukaryota</taxon>
        <taxon>Fungi</taxon>
        <taxon>Dikarya</taxon>
        <taxon>Basidiomycota</taxon>
        <taxon>Ustilaginomycotina</taxon>
        <taxon>Malasseziomycetes</taxon>
        <taxon>Malasseziales</taxon>
        <taxon>Malasseziaceae</taxon>
        <taxon>Malassezia</taxon>
    </lineage>
</organism>
<keyword evidence="6" id="KW-0862">Zinc</keyword>
<dbReference type="OrthoDB" id="21204at2759"/>
<dbReference type="GO" id="GO:0061630">
    <property type="term" value="F:ubiquitin protein ligase activity"/>
    <property type="evidence" value="ECO:0007669"/>
    <property type="project" value="UniProtKB-EC"/>
</dbReference>
<feature type="region of interest" description="Disordered" evidence="7">
    <location>
        <begin position="85"/>
        <end position="117"/>
    </location>
</feature>
<dbReference type="GeneID" id="28726557"/>
<comment type="catalytic activity">
    <reaction evidence="1">
        <text>S-ubiquitinyl-[E2 ubiquitin-conjugating enzyme]-L-cysteine + [acceptor protein]-L-lysine = [E2 ubiquitin-conjugating enzyme]-L-cysteine + N(6)-ubiquitinyl-[acceptor protein]-L-lysine.</text>
        <dbReference type="EC" id="2.3.2.27"/>
    </reaction>
</comment>
<proteinExistence type="predicted"/>
<accession>A0A0M9VNK3</accession>
<keyword evidence="6" id="KW-0863">Zinc-finger</keyword>
<keyword evidence="10" id="KW-1185">Reference proteome</keyword>
<keyword evidence="3" id="KW-0808">Transferase</keyword>
<evidence type="ECO:0000313" key="10">
    <source>
        <dbReference type="Proteomes" id="UP000037751"/>
    </source>
</evidence>
<dbReference type="VEuPathDB" id="FungiDB:Malapachy_0149"/>
<evidence type="ECO:0000256" key="4">
    <source>
        <dbReference type="ARBA" id="ARBA00023015"/>
    </source>
</evidence>
<dbReference type="SUPFAM" id="SSF57850">
    <property type="entry name" value="RING/U-box"/>
    <property type="match status" value="1"/>
</dbReference>
<dbReference type="STRING" id="77020.A0A0M9VNK3"/>
<dbReference type="EC" id="2.3.2.27" evidence="2"/>
<dbReference type="PANTHER" id="PTHR46077">
    <property type="entry name" value="E3 UBIQUITIN-PROTEIN LIGASE TOPORS"/>
    <property type="match status" value="1"/>
</dbReference>
<reference evidence="9 10" key="1">
    <citation type="submission" date="2015-07" db="EMBL/GenBank/DDBJ databases">
        <title>Draft Genome Sequence of Malassezia furfur CBS1878 and Malassezia pachydermatis CBS1879.</title>
        <authorList>
            <person name="Triana S."/>
            <person name="Ohm R."/>
            <person name="Gonzalez A."/>
            <person name="DeCock H."/>
            <person name="Restrepo S."/>
            <person name="Celis A."/>
        </authorList>
    </citation>
    <scope>NUCLEOTIDE SEQUENCE [LARGE SCALE GENOMIC DNA]</scope>
    <source>
        <strain evidence="9 10">CBS 1879</strain>
    </source>
</reference>
<dbReference type="PROSITE" id="PS50089">
    <property type="entry name" value="ZF_RING_2"/>
    <property type="match status" value="1"/>
</dbReference>
<dbReference type="PANTHER" id="PTHR46077:SF1">
    <property type="entry name" value="TOP1 BINDING ARGININE_SERINE RICH PROTEIN, E3 UBIQUITIN LIGASE"/>
    <property type="match status" value="1"/>
</dbReference>
<evidence type="ECO:0000256" key="5">
    <source>
        <dbReference type="ARBA" id="ARBA00023163"/>
    </source>
</evidence>
<keyword evidence="4" id="KW-0805">Transcription regulation</keyword>
<keyword evidence="5" id="KW-0804">Transcription</keyword>
<evidence type="ECO:0000256" key="6">
    <source>
        <dbReference type="PROSITE-ProRule" id="PRU00175"/>
    </source>
</evidence>
<keyword evidence="9" id="KW-0436">Ligase</keyword>
<dbReference type="InterPro" id="IPR013083">
    <property type="entry name" value="Znf_RING/FYVE/PHD"/>
</dbReference>
<gene>
    <name evidence="9" type="ORF">Malapachy_0149</name>
</gene>
<feature type="domain" description="RING-type" evidence="8">
    <location>
        <begin position="12"/>
        <end position="55"/>
    </location>
</feature>
<keyword evidence="6" id="KW-0479">Metal-binding</keyword>
<evidence type="ECO:0000259" key="8">
    <source>
        <dbReference type="PROSITE" id="PS50089"/>
    </source>
</evidence>
<dbReference type="AlphaFoldDB" id="A0A0M9VNK3"/>
<dbReference type="GO" id="GO:0008270">
    <property type="term" value="F:zinc ion binding"/>
    <property type="evidence" value="ECO:0007669"/>
    <property type="project" value="UniProtKB-KW"/>
</dbReference>
<dbReference type="EMBL" id="LGAV01000006">
    <property type="protein sequence ID" value="KOS13443.1"/>
    <property type="molecule type" value="Genomic_DNA"/>
</dbReference>
<protein>
    <recommendedName>
        <fullName evidence="2">RING-type E3 ubiquitin transferase</fullName>
        <ecNumber evidence="2">2.3.2.27</ecNumber>
    </recommendedName>
</protein>
<dbReference type="GO" id="GO:0000209">
    <property type="term" value="P:protein polyubiquitination"/>
    <property type="evidence" value="ECO:0007669"/>
    <property type="project" value="TreeGrafter"/>
</dbReference>
<dbReference type="Gene3D" id="3.30.40.10">
    <property type="entry name" value="Zinc/RING finger domain, C3HC4 (zinc finger)"/>
    <property type="match status" value="1"/>
</dbReference>
<dbReference type="Pfam" id="PF13920">
    <property type="entry name" value="zf-C3HC4_3"/>
    <property type="match status" value="1"/>
</dbReference>
<dbReference type="SMART" id="SM00184">
    <property type="entry name" value="RING"/>
    <property type="match status" value="1"/>
</dbReference>
<dbReference type="Proteomes" id="UP000037751">
    <property type="component" value="Unassembled WGS sequence"/>
</dbReference>
<sequence length="261" mass="31101">MPPADHDAEESCAICLEPIHDRCVLPRCFHSCFCFECVLTWFHTQKEEQRCPLCKTPVGPYILHALDPKLHQYLVHTVDDKTPAHVPATQQDIPEDSEEEQAEPPSETPEERRQRIRRREERRNRICQRNALLFRRHVYRHHLYAKHVPSNRYTKYRPYPGPMGFRKNPALARLLSTFLQRELQVWPHLDREFLMYYIPAMLSHTDIRSDEMIEMLTDWIGSEDEARHLAHEMELFVRSGRATIGLYQYDTSPWLQYDHVE</sequence>